<reference evidence="1" key="1">
    <citation type="submission" date="2020-06" db="EMBL/GenBank/DDBJ databases">
        <authorList>
            <person name="Li T."/>
            <person name="Hu X."/>
            <person name="Zhang T."/>
            <person name="Song X."/>
            <person name="Zhang H."/>
            <person name="Dai N."/>
            <person name="Sheng W."/>
            <person name="Hou X."/>
            <person name="Wei L."/>
        </authorList>
    </citation>
    <scope>NUCLEOTIDE SEQUENCE</scope>
    <source>
        <strain evidence="1">G02</strain>
        <tissue evidence="1">Leaf</tissue>
    </source>
</reference>
<protein>
    <recommendedName>
        <fullName evidence="2">Reverse transcriptase</fullName>
    </recommendedName>
</protein>
<evidence type="ECO:0000313" key="1">
    <source>
        <dbReference type="EMBL" id="KAL0437569.1"/>
    </source>
</evidence>
<dbReference type="PANTHER" id="PTHR47074">
    <property type="entry name" value="BNAC02G40300D PROTEIN"/>
    <property type="match status" value="1"/>
</dbReference>
<dbReference type="EMBL" id="JACGWJ010000002">
    <property type="protein sequence ID" value="KAL0437569.1"/>
    <property type="molecule type" value="Genomic_DNA"/>
</dbReference>
<evidence type="ECO:0008006" key="2">
    <source>
        <dbReference type="Google" id="ProtNLM"/>
    </source>
</evidence>
<organism evidence="1">
    <name type="scientific">Sesamum radiatum</name>
    <name type="common">Black benniseed</name>
    <dbReference type="NCBI Taxonomy" id="300843"/>
    <lineage>
        <taxon>Eukaryota</taxon>
        <taxon>Viridiplantae</taxon>
        <taxon>Streptophyta</taxon>
        <taxon>Embryophyta</taxon>
        <taxon>Tracheophyta</taxon>
        <taxon>Spermatophyta</taxon>
        <taxon>Magnoliopsida</taxon>
        <taxon>eudicotyledons</taxon>
        <taxon>Gunneridae</taxon>
        <taxon>Pentapetalae</taxon>
        <taxon>asterids</taxon>
        <taxon>lamiids</taxon>
        <taxon>Lamiales</taxon>
        <taxon>Pedaliaceae</taxon>
        <taxon>Sesamum</taxon>
    </lineage>
</organism>
<dbReference type="AlphaFoldDB" id="A0AAW2W748"/>
<reference evidence="1" key="2">
    <citation type="journal article" date="2024" name="Plant">
        <title>Genomic evolution and insights into agronomic trait innovations of Sesamum species.</title>
        <authorList>
            <person name="Miao H."/>
            <person name="Wang L."/>
            <person name="Qu L."/>
            <person name="Liu H."/>
            <person name="Sun Y."/>
            <person name="Le M."/>
            <person name="Wang Q."/>
            <person name="Wei S."/>
            <person name="Zheng Y."/>
            <person name="Lin W."/>
            <person name="Duan Y."/>
            <person name="Cao H."/>
            <person name="Xiong S."/>
            <person name="Wang X."/>
            <person name="Wei L."/>
            <person name="Li C."/>
            <person name="Ma Q."/>
            <person name="Ju M."/>
            <person name="Zhao R."/>
            <person name="Li G."/>
            <person name="Mu C."/>
            <person name="Tian Q."/>
            <person name="Mei H."/>
            <person name="Zhang T."/>
            <person name="Gao T."/>
            <person name="Zhang H."/>
        </authorList>
    </citation>
    <scope>NUCLEOTIDE SEQUENCE</scope>
    <source>
        <strain evidence="1">G02</strain>
    </source>
</reference>
<dbReference type="InterPro" id="IPR052929">
    <property type="entry name" value="RNase_H-like_EbsB-rel"/>
</dbReference>
<comment type="caution">
    <text evidence="1">The sequence shown here is derived from an EMBL/GenBank/DDBJ whole genome shotgun (WGS) entry which is preliminary data.</text>
</comment>
<accession>A0AAW2W748</accession>
<dbReference type="PANTHER" id="PTHR47074:SF11">
    <property type="entry name" value="REVERSE TRANSCRIPTASE-LIKE PROTEIN"/>
    <property type="match status" value="1"/>
</dbReference>
<proteinExistence type="predicted"/>
<gene>
    <name evidence="1" type="ORF">Sradi_0464800</name>
</gene>
<sequence length="570" mass="65595">MDECDNMVKKWWASPIVDGSSCSFLERLNSCREDLKVWNRRIKGNNFQKQIEKLEIWIRNIRIGVSSPQSKVEEARLIETLEEMTLREERFWKQRGKKHWLQLGDRNTFVFHVAANERLKTNQILRLVDPNNRVIEDKEGMQNLITQHFSEIFRSCYPSDYDLDRGTEFVSRRVDTGMNQDLLKPYTEEEIRQAVFQMAPFKSPGPDDMGGKGQTTIKLDISKAYNKVEWCFLERMLVKLGFASRFISLIMSCVKSVSFSFLLNGCEFGSLNPREDSVKETPSPPIFFLFARKLLVLCYRMQNRLVTFEVLKARYYPSSSPLEASVGTRPSLTWRSIIGTKNIILAGYRLKIGSGQNVNNPPLSSSDSLAHRSVYIAIWNADAPPKVWSVLHVNTLDPLLWMKHIATVLPRYAFAEFLVFCWYIWWSRNRLCMENISLSPMQTSTSSFINSYRDATASPTKARFTERVSVWSCPPSGVIKLNFDRVLFRNGVDIGLGVVARDQTGTVIAWMSVKFPRKADAEHTEALAHEQRLNLQTRTVGPNSFLKEIASISFASLTRWFRTFPILVLS</sequence>
<name>A0AAW2W748_SESRA</name>